<dbReference type="EMBL" id="BARV01011351">
    <property type="protein sequence ID" value="GAI06847.1"/>
    <property type="molecule type" value="Genomic_DNA"/>
</dbReference>
<dbReference type="AlphaFoldDB" id="X1KIG3"/>
<gene>
    <name evidence="2" type="ORF">S06H3_21564</name>
</gene>
<protein>
    <submittedName>
        <fullName evidence="2">Uncharacterized protein</fullName>
    </submittedName>
</protein>
<keyword evidence="1" id="KW-1133">Transmembrane helix</keyword>
<keyword evidence="1" id="KW-0472">Membrane</keyword>
<name>X1KIG3_9ZZZZ</name>
<proteinExistence type="predicted"/>
<accession>X1KIG3</accession>
<evidence type="ECO:0000313" key="2">
    <source>
        <dbReference type="EMBL" id="GAI06847.1"/>
    </source>
</evidence>
<feature type="transmembrane region" description="Helical" evidence="1">
    <location>
        <begin position="12"/>
        <end position="35"/>
    </location>
</feature>
<reference evidence="2" key="1">
    <citation type="journal article" date="2014" name="Front. Microbiol.">
        <title>High frequency of phylogenetically diverse reductive dehalogenase-homologous genes in deep subseafloor sedimentary metagenomes.</title>
        <authorList>
            <person name="Kawai M."/>
            <person name="Futagami T."/>
            <person name="Toyoda A."/>
            <person name="Takaki Y."/>
            <person name="Nishi S."/>
            <person name="Hori S."/>
            <person name="Arai W."/>
            <person name="Tsubouchi T."/>
            <person name="Morono Y."/>
            <person name="Uchiyama I."/>
            <person name="Ito T."/>
            <person name="Fujiyama A."/>
            <person name="Inagaki F."/>
            <person name="Takami H."/>
        </authorList>
    </citation>
    <scope>NUCLEOTIDE SEQUENCE</scope>
    <source>
        <strain evidence="2">Expedition CK06-06</strain>
    </source>
</reference>
<comment type="caution">
    <text evidence="2">The sequence shown here is derived from an EMBL/GenBank/DDBJ whole genome shotgun (WGS) entry which is preliminary data.</text>
</comment>
<sequence length="58" mass="6714">MPVLSVSESWRAPLYCLSVVGVMVRFSLEVIDIFAKRKIQPQYEIEDLEEDLKALEND</sequence>
<keyword evidence="1" id="KW-0812">Transmembrane</keyword>
<evidence type="ECO:0000256" key="1">
    <source>
        <dbReference type="SAM" id="Phobius"/>
    </source>
</evidence>
<organism evidence="2">
    <name type="scientific">marine sediment metagenome</name>
    <dbReference type="NCBI Taxonomy" id="412755"/>
    <lineage>
        <taxon>unclassified sequences</taxon>
        <taxon>metagenomes</taxon>
        <taxon>ecological metagenomes</taxon>
    </lineage>
</organism>